<proteinExistence type="predicted"/>
<comment type="caution">
    <text evidence="2">The sequence shown here is derived from an EMBL/GenBank/DDBJ whole genome shotgun (WGS) entry which is preliminary data.</text>
</comment>
<dbReference type="EMBL" id="WPCU01000010">
    <property type="protein sequence ID" value="MVA77640.1"/>
    <property type="molecule type" value="Genomic_DNA"/>
</dbReference>
<feature type="compositionally biased region" description="Basic and acidic residues" evidence="1">
    <location>
        <begin position="46"/>
        <end position="69"/>
    </location>
</feature>
<name>A0A6A9V205_9ACTN</name>
<accession>A0A6A9V205</accession>
<sequence>MRAPLRLGLYALVLLAVFGAALGVARVVAPSRAAERPPAAEPGHGGTEDHTETAGEDHAGDDHTGEQDGHGAGAGHVPGVTVSQDGYRLTALDAPAEVGVDGQLSLRLVDGQGHPVTDYEVSHEKELHLVVVRSDGEGFRHVHPRHDGEGTWSLPWRWQQAGSHRVYADFVPAGGEQVTLTSTVEVAGELEPVTDRPQTRSVEVDGLTVTVAGELRAARSSELTFTVERDGRPVTTLQPHLGAFGHLVALREGDLAYLHVHPLGAGPSSAEATSGPEVVFAAEAPTPGRYLLYLDLRVDDRVVTAPLVVEAR</sequence>
<dbReference type="AlphaFoldDB" id="A0A6A9V205"/>
<gene>
    <name evidence="2" type="ORF">GC722_16695</name>
</gene>
<evidence type="ECO:0000313" key="2">
    <source>
        <dbReference type="EMBL" id="MVA77640.1"/>
    </source>
</evidence>
<dbReference type="Proteomes" id="UP000435304">
    <property type="component" value="Unassembled WGS sequence"/>
</dbReference>
<dbReference type="RefSeq" id="WP_156611884.1">
    <property type="nucleotide sequence ID" value="NZ_WPCU01000010.1"/>
</dbReference>
<keyword evidence="3" id="KW-1185">Reference proteome</keyword>
<feature type="region of interest" description="Disordered" evidence="1">
    <location>
        <begin position="31"/>
        <end position="80"/>
    </location>
</feature>
<evidence type="ECO:0000256" key="1">
    <source>
        <dbReference type="SAM" id="MobiDB-lite"/>
    </source>
</evidence>
<organism evidence="2 3">
    <name type="scientific">Auraticoccus cholistanensis</name>
    <dbReference type="NCBI Taxonomy" id="2656650"/>
    <lineage>
        <taxon>Bacteria</taxon>
        <taxon>Bacillati</taxon>
        <taxon>Actinomycetota</taxon>
        <taxon>Actinomycetes</taxon>
        <taxon>Propionibacteriales</taxon>
        <taxon>Propionibacteriaceae</taxon>
        <taxon>Auraticoccus</taxon>
    </lineage>
</organism>
<evidence type="ECO:0000313" key="3">
    <source>
        <dbReference type="Proteomes" id="UP000435304"/>
    </source>
</evidence>
<reference evidence="2 3" key="1">
    <citation type="submission" date="2019-12" db="EMBL/GenBank/DDBJ databases">
        <title>Auraticoccus cholistani sp. nov., an actinomycete isolated from soil of Cholistan desert.</title>
        <authorList>
            <person name="Cheema M.T."/>
        </authorList>
    </citation>
    <scope>NUCLEOTIDE SEQUENCE [LARGE SCALE GENOMIC DNA]</scope>
    <source>
        <strain evidence="2 3">F435</strain>
    </source>
</reference>
<protein>
    <submittedName>
        <fullName evidence="2">Heavy-metal-associated domain-containing protein</fullName>
    </submittedName>
</protein>